<keyword evidence="2" id="KW-0614">Plasmid</keyword>
<dbReference type="InterPro" id="IPR036280">
    <property type="entry name" value="Multihaem_cyt_sf"/>
</dbReference>
<feature type="domain" description="Outer membrane cytochrome MtrC/MtrF-like" evidence="1">
    <location>
        <begin position="68"/>
        <end position="256"/>
    </location>
</feature>
<dbReference type="CDD" id="cd08168">
    <property type="entry name" value="Cytochrom_C3"/>
    <property type="match status" value="1"/>
</dbReference>
<dbReference type="HOGENOM" id="CLU_091005_0_0_10"/>
<gene>
    <name evidence="2" type="ordered locus">Slin_6896</name>
</gene>
<dbReference type="SUPFAM" id="SSF48695">
    <property type="entry name" value="Multiheme cytochromes"/>
    <property type="match status" value="1"/>
</dbReference>
<keyword evidence="3" id="KW-1185">Reference proteome</keyword>
<protein>
    <recommendedName>
        <fullName evidence="1">Outer membrane cytochrome MtrC/MtrF-like domain-containing protein</fullName>
    </recommendedName>
</protein>
<evidence type="ECO:0000313" key="3">
    <source>
        <dbReference type="Proteomes" id="UP000002028"/>
    </source>
</evidence>
<dbReference type="EMBL" id="CP001771">
    <property type="protein sequence ID" value="ADB42843.1"/>
    <property type="molecule type" value="Genomic_DNA"/>
</dbReference>
<dbReference type="RefSeq" id="WP_012931322.1">
    <property type="nucleotide sequence ID" value="NC_013732.1"/>
</dbReference>
<geneLocation type="plasmid" evidence="2 3">
    <name>pSLIN02</name>
</geneLocation>
<evidence type="ECO:0000259" key="1">
    <source>
        <dbReference type="Pfam" id="PF22113"/>
    </source>
</evidence>
<dbReference type="Gene3D" id="3.90.10.10">
    <property type="entry name" value="Cytochrome C3"/>
    <property type="match status" value="2"/>
</dbReference>
<dbReference type="Pfam" id="PF22113">
    <property type="entry name" value="Mtrc-MtrF_II-IV_dom"/>
    <property type="match status" value="1"/>
</dbReference>
<dbReference type="KEGG" id="sli:Slin_6896"/>
<proteinExistence type="predicted"/>
<sequence>MVQLKRQTGLLLLAGLVFAVAVFYALWLPADKSIAVNWQSQVSPGHLSVAHAQFATNCAACHTPVMGIDEAKCISCHADNKALLQRQPTAFHATIGNCASCHVEHLGVDANLRVMDHKALARIGNKLFASARKTPNSSGKAMLPAGHPLLSALEADLNCAGCHSTKDPHFGLFGPDCASCHAATEWTISAFQHPSPRSTECVSCHQAPPSHYMMHFEMVDKTVVAGGSSGQVEGCCGGVDVTQCYKCHQTTAWNDIKGVGFYKHH</sequence>
<accession>D2QVL1</accession>
<evidence type="ECO:0000313" key="2">
    <source>
        <dbReference type="EMBL" id="ADB42843.1"/>
    </source>
</evidence>
<organism evidence="2 3">
    <name type="scientific">Spirosoma linguale (strain ATCC 33905 / DSM 74 / LMG 10896 / Claus 1)</name>
    <dbReference type="NCBI Taxonomy" id="504472"/>
    <lineage>
        <taxon>Bacteria</taxon>
        <taxon>Pseudomonadati</taxon>
        <taxon>Bacteroidota</taxon>
        <taxon>Cytophagia</taxon>
        <taxon>Cytophagales</taxon>
        <taxon>Cytophagaceae</taxon>
        <taxon>Spirosoma</taxon>
    </lineage>
</organism>
<dbReference type="Proteomes" id="UP000002028">
    <property type="component" value="Plasmid pSLIN02"/>
</dbReference>
<dbReference type="AlphaFoldDB" id="D2QVL1"/>
<dbReference type="InterPro" id="IPR054337">
    <property type="entry name" value="Mtrc-MtrF-like_dom_II/IV"/>
</dbReference>
<reference evidence="2 3" key="1">
    <citation type="journal article" date="2010" name="Stand. Genomic Sci.">
        <title>Complete genome sequence of Spirosoma linguale type strain (1).</title>
        <authorList>
            <person name="Lail K."/>
            <person name="Sikorski J."/>
            <person name="Saunders E."/>
            <person name="Lapidus A."/>
            <person name="Glavina Del Rio T."/>
            <person name="Copeland A."/>
            <person name="Tice H."/>
            <person name="Cheng J.-F."/>
            <person name="Lucas S."/>
            <person name="Nolan M."/>
            <person name="Bruce D."/>
            <person name="Goodwin L."/>
            <person name="Pitluck S."/>
            <person name="Ivanova N."/>
            <person name="Mavromatis K."/>
            <person name="Ovchinnikova G."/>
            <person name="Pati A."/>
            <person name="Chen A."/>
            <person name="Palaniappan K."/>
            <person name="Land M."/>
            <person name="Hauser L."/>
            <person name="Chang Y.-J."/>
            <person name="Jeffries C.D."/>
            <person name="Chain P."/>
            <person name="Brettin T."/>
            <person name="Detter J.C."/>
            <person name="Schuetze A."/>
            <person name="Rohde M."/>
            <person name="Tindall B.J."/>
            <person name="Goeker M."/>
            <person name="Bristow J."/>
            <person name="Eisen J.A."/>
            <person name="Markowitz V."/>
            <person name="Hugenholtz P."/>
            <person name="Kyrpides N.C."/>
            <person name="Klenk H.-P."/>
            <person name="Chen F."/>
        </authorList>
    </citation>
    <scope>NUCLEOTIDE SEQUENCE [LARGE SCALE GENOMIC DNA]</scope>
    <source>
        <strain evidence="3">ATCC 33905 / DSM 74 / LMG 10896 / Claus 1</strain>
    </source>
</reference>
<name>D2QVL1_SPILD</name>